<accession>A0A2P5E0R0</accession>
<dbReference type="OrthoDB" id="10449193at2759"/>
<comment type="caution">
    <text evidence="1">The sequence shown here is derived from an EMBL/GenBank/DDBJ whole genome shotgun (WGS) entry which is preliminary data.</text>
</comment>
<evidence type="ECO:0000313" key="1">
    <source>
        <dbReference type="EMBL" id="PON79125.1"/>
    </source>
</evidence>
<gene>
    <name evidence="1" type="ORF">TorRG33x02_236370</name>
</gene>
<keyword evidence="2" id="KW-1185">Reference proteome</keyword>
<proteinExistence type="predicted"/>
<name>A0A2P5E0R0_TREOI</name>
<dbReference type="InParanoid" id="A0A2P5E0R0"/>
<reference evidence="2" key="1">
    <citation type="submission" date="2016-06" db="EMBL/GenBank/DDBJ databases">
        <title>Parallel loss of symbiosis genes in relatives of nitrogen-fixing non-legume Parasponia.</title>
        <authorList>
            <person name="Van Velzen R."/>
            <person name="Holmer R."/>
            <person name="Bu F."/>
            <person name="Rutten L."/>
            <person name="Van Zeijl A."/>
            <person name="Liu W."/>
            <person name="Santuari L."/>
            <person name="Cao Q."/>
            <person name="Sharma T."/>
            <person name="Shen D."/>
            <person name="Roswanjaya Y."/>
            <person name="Wardhani T."/>
            <person name="Kalhor M.S."/>
            <person name="Jansen J."/>
            <person name="Van den Hoogen J."/>
            <person name="Gungor B."/>
            <person name="Hartog M."/>
            <person name="Hontelez J."/>
            <person name="Verver J."/>
            <person name="Yang W.-C."/>
            <person name="Schijlen E."/>
            <person name="Repin R."/>
            <person name="Schilthuizen M."/>
            <person name="Schranz E."/>
            <person name="Heidstra R."/>
            <person name="Miyata K."/>
            <person name="Fedorova E."/>
            <person name="Kohlen W."/>
            <person name="Bisseling T."/>
            <person name="Smit S."/>
            <person name="Geurts R."/>
        </authorList>
    </citation>
    <scope>NUCLEOTIDE SEQUENCE [LARGE SCALE GENOMIC DNA]</scope>
    <source>
        <strain evidence="2">cv. RG33-2</strain>
    </source>
</reference>
<dbReference type="AlphaFoldDB" id="A0A2P5E0R0"/>
<organism evidence="1 2">
    <name type="scientific">Trema orientale</name>
    <name type="common">Charcoal tree</name>
    <name type="synonym">Celtis orientalis</name>
    <dbReference type="NCBI Taxonomy" id="63057"/>
    <lineage>
        <taxon>Eukaryota</taxon>
        <taxon>Viridiplantae</taxon>
        <taxon>Streptophyta</taxon>
        <taxon>Embryophyta</taxon>
        <taxon>Tracheophyta</taxon>
        <taxon>Spermatophyta</taxon>
        <taxon>Magnoliopsida</taxon>
        <taxon>eudicotyledons</taxon>
        <taxon>Gunneridae</taxon>
        <taxon>Pentapetalae</taxon>
        <taxon>rosids</taxon>
        <taxon>fabids</taxon>
        <taxon>Rosales</taxon>
        <taxon>Cannabaceae</taxon>
        <taxon>Trema</taxon>
    </lineage>
</organism>
<evidence type="ECO:0000313" key="2">
    <source>
        <dbReference type="Proteomes" id="UP000237000"/>
    </source>
</evidence>
<sequence>MAVSVAETSRMAVTCGDIEFSQGTKGKERLI</sequence>
<protein>
    <submittedName>
        <fullName evidence="1">Uncharacterized protein</fullName>
    </submittedName>
</protein>
<dbReference type="EMBL" id="JXTC01000237">
    <property type="protein sequence ID" value="PON79125.1"/>
    <property type="molecule type" value="Genomic_DNA"/>
</dbReference>
<dbReference type="Proteomes" id="UP000237000">
    <property type="component" value="Unassembled WGS sequence"/>
</dbReference>